<reference evidence="1 2" key="1">
    <citation type="journal article" date="2014" name="Am. J. Bot.">
        <title>Genome assembly and annotation for red clover (Trifolium pratense; Fabaceae).</title>
        <authorList>
            <person name="Istvanek J."/>
            <person name="Jaros M."/>
            <person name="Krenek A."/>
            <person name="Repkova J."/>
        </authorList>
    </citation>
    <scope>NUCLEOTIDE SEQUENCE [LARGE SCALE GENOMIC DNA]</scope>
    <source>
        <strain evidence="2">cv. Tatra</strain>
        <tissue evidence="1">Young leaves</tissue>
    </source>
</reference>
<reference evidence="1 2" key="2">
    <citation type="journal article" date="2017" name="Front. Plant Sci.">
        <title>Gene Classification and Mining of Molecular Markers Useful in Red Clover (Trifolium pratense) Breeding.</title>
        <authorList>
            <person name="Istvanek J."/>
            <person name="Dluhosova J."/>
            <person name="Dluhos P."/>
            <person name="Patkova L."/>
            <person name="Nedelnik J."/>
            <person name="Repkova J."/>
        </authorList>
    </citation>
    <scope>NUCLEOTIDE SEQUENCE [LARGE SCALE GENOMIC DNA]</scope>
    <source>
        <strain evidence="2">cv. Tatra</strain>
        <tissue evidence="1">Young leaves</tissue>
    </source>
</reference>
<protein>
    <submittedName>
        <fullName evidence="1">Uncharacterized protein</fullName>
    </submittedName>
</protein>
<gene>
    <name evidence="1" type="ORF">L195_g064218</name>
</gene>
<accession>A0A2K3KRP1</accession>
<organism evidence="1 2">
    <name type="scientific">Trifolium pratense</name>
    <name type="common">Red clover</name>
    <dbReference type="NCBI Taxonomy" id="57577"/>
    <lineage>
        <taxon>Eukaryota</taxon>
        <taxon>Viridiplantae</taxon>
        <taxon>Streptophyta</taxon>
        <taxon>Embryophyta</taxon>
        <taxon>Tracheophyta</taxon>
        <taxon>Spermatophyta</taxon>
        <taxon>Magnoliopsida</taxon>
        <taxon>eudicotyledons</taxon>
        <taxon>Gunneridae</taxon>
        <taxon>Pentapetalae</taxon>
        <taxon>rosids</taxon>
        <taxon>fabids</taxon>
        <taxon>Fabales</taxon>
        <taxon>Fabaceae</taxon>
        <taxon>Papilionoideae</taxon>
        <taxon>50 kb inversion clade</taxon>
        <taxon>NPAAA clade</taxon>
        <taxon>Hologalegina</taxon>
        <taxon>IRL clade</taxon>
        <taxon>Trifolieae</taxon>
        <taxon>Trifolium</taxon>
    </lineage>
</organism>
<sequence>MADGGGAPCAGGLRWRRDGRSWCGGLRVKKEESNS</sequence>
<proteinExistence type="predicted"/>
<name>A0A2K3KRP1_TRIPR</name>
<dbReference type="EMBL" id="ASHM01238496">
    <property type="protein sequence ID" value="PNX68954.1"/>
    <property type="molecule type" value="Genomic_DNA"/>
</dbReference>
<evidence type="ECO:0000313" key="1">
    <source>
        <dbReference type="EMBL" id="PNX68954.1"/>
    </source>
</evidence>
<dbReference type="AlphaFoldDB" id="A0A2K3KRP1"/>
<dbReference type="Proteomes" id="UP000236291">
    <property type="component" value="Unassembled WGS sequence"/>
</dbReference>
<evidence type="ECO:0000313" key="2">
    <source>
        <dbReference type="Proteomes" id="UP000236291"/>
    </source>
</evidence>
<comment type="caution">
    <text evidence="1">The sequence shown here is derived from an EMBL/GenBank/DDBJ whole genome shotgun (WGS) entry which is preliminary data.</text>
</comment>